<dbReference type="InterPro" id="IPR018490">
    <property type="entry name" value="cNMP-bd_dom_sf"/>
</dbReference>
<keyword evidence="16" id="KW-1185">Reference proteome</keyword>
<dbReference type="CDD" id="cd00038">
    <property type="entry name" value="CAP_ED"/>
    <property type="match status" value="1"/>
</dbReference>
<comment type="similarity">
    <text evidence="2 13">Belongs to the potassium channel family. Plant (TC 1.A.1.4) subfamily.</text>
</comment>
<keyword evidence="6 13" id="KW-0631">Potassium channel</keyword>
<keyword evidence="3 13" id="KW-0813">Transport</keyword>
<evidence type="ECO:0000256" key="1">
    <source>
        <dbReference type="ARBA" id="ARBA00004141"/>
    </source>
</evidence>
<keyword evidence="5 13" id="KW-0812">Transmembrane</keyword>
<dbReference type="GO" id="GO:0034702">
    <property type="term" value="C:monoatomic ion channel complex"/>
    <property type="evidence" value="ECO:0007669"/>
    <property type="project" value="UniProtKB-KW"/>
</dbReference>
<dbReference type="EMBL" id="JACMSC010000015">
    <property type="protein sequence ID" value="KAG6484731.1"/>
    <property type="molecule type" value="Genomic_DNA"/>
</dbReference>
<evidence type="ECO:0000256" key="2">
    <source>
        <dbReference type="ARBA" id="ARBA00007929"/>
    </source>
</evidence>
<dbReference type="Gene3D" id="2.60.120.10">
    <property type="entry name" value="Jelly Rolls"/>
    <property type="match status" value="1"/>
</dbReference>
<dbReference type="PROSITE" id="PS50042">
    <property type="entry name" value="CNMP_BINDING_3"/>
    <property type="match status" value="1"/>
</dbReference>
<protein>
    <recommendedName>
        <fullName evidence="13">Potassium channel</fullName>
    </recommendedName>
</protein>
<accession>A0A8J5KLT0</accession>
<dbReference type="PANTHER" id="PTHR45743:SF6">
    <property type="entry name" value="POTASSIUM CHANNEL KAT2"/>
    <property type="match status" value="1"/>
</dbReference>
<evidence type="ECO:0000256" key="6">
    <source>
        <dbReference type="ARBA" id="ARBA00022826"/>
    </source>
</evidence>
<dbReference type="InterPro" id="IPR000595">
    <property type="entry name" value="cNMP-bd_dom"/>
</dbReference>
<evidence type="ECO:0000256" key="7">
    <source>
        <dbReference type="ARBA" id="ARBA00022882"/>
    </source>
</evidence>
<dbReference type="AlphaFoldDB" id="A0A8J5KLT0"/>
<keyword evidence="7 13" id="KW-0851">Voltage-gated channel</keyword>
<evidence type="ECO:0000256" key="12">
    <source>
        <dbReference type="ARBA" id="ARBA00023303"/>
    </source>
</evidence>
<comment type="caution">
    <text evidence="15">The sequence shown here is derived from an EMBL/GenBank/DDBJ whole genome shotgun (WGS) entry which is preliminary data.</text>
</comment>
<dbReference type="InterPro" id="IPR005821">
    <property type="entry name" value="Ion_trans_dom"/>
</dbReference>
<dbReference type="Pfam" id="PF00027">
    <property type="entry name" value="cNMP_binding"/>
    <property type="match status" value="1"/>
</dbReference>
<evidence type="ECO:0000313" key="15">
    <source>
        <dbReference type="EMBL" id="KAG6484731.1"/>
    </source>
</evidence>
<evidence type="ECO:0000313" key="16">
    <source>
        <dbReference type="Proteomes" id="UP000734854"/>
    </source>
</evidence>
<keyword evidence="12 13" id="KW-0407">Ion channel</keyword>
<feature type="transmembrane region" description="Helical" evidence="13">
    <location>
        <begin position="104"/>
        <end position="124"/>
    </location>
</feature>
<keyword evidence="11 13" id="KW-0472">Membrane</keyword>
<evidence type="ECO:0000256" key="11">
    <source>
        <dbReference type="ARBA" id="ARBA00023136"/>
    </source>
</evidence>
<comment type="subcellular location">
    <subcellularLocation>
        <location evidence="1 13">Membrane</location>
        <topology evidence="1 13">Multi-pass membrane protein</topology>
    </subcellularLocation>
</comment>
<keyword evidence="4 13" id="KW-0633">Potassium transport</keyword>
<evidence type="ECO:0000256" key="3">
    <source>
        <dbReference type="ARBA" id="ARBA00022448"/>
    </source>
</evidence>
<sequence length="669" mass="77272">MSITTNLITDITEESIYLIYTTSLFRYITTIPLNIRQQKLHSATMLCSRMNCLDHFCHEDFQLERGYGIHNHLLPSLGATVNHPNRLRKYIVLPYDPHYRLWEVFLILMVLYSAWICPFEFAFLRDLPSTIFLVDNIVNSFFAIDIVLTFFVAFVDHKSYVLVDDRKRIALRYPVPEQTWIGAVKPNFMEDNLWVRYVTAIYWSITTLSTTGYGDLHAENTREMLFYICCMLFNLGLTSYLIGNMTNLIVNETSRTKNFRDTIQAASEFATRNKLPKYLEEQMLSHICLRFKTEGLKQQETLDGLSKAIRSSIAKYLFFPIVQRVNLFKGVSFTVIFQLVSEMRVEYFPPNEDVMLQNESPTDLYIIVSGAVEMRTYVDGIKKVHGRLSTGEMFGEIGILCHVPQPFTITTTELTQILRLNRSTFLNIIQESRQDETIATRNLIERLSLHERLYPGIQKIDPEELLKECFKKESRNRNENYTQDEDVYNVSKLHTLEQMNARNSHGKLDMNKDVGKVNKLQVVVNNQKVDQADRQTVSDGTIKEGHHEAAKTLLKQETTIDKVNGNRWTQKDMAKKHEPKGGASDFLMRDGSGKTFVGEQDLRYSCSLKNNDEMLQTCSKIGVHESAKRVVIHMHSQKADPAIQLMPKMINLPDTMEELLRIGGKFDLN</sequence>
<dbReference type="Gene3D" id="1.10.287.70">
    <property type="match status" value="1"/>
</dbReference>
<gene>
    <name evidence="15" type="ORF">ZIOFF_053256</name>
</gene>
<comment type="subunit">
    <text evidence="13">The potassium channel is composed of a homo- or heterotetrameric complex of pore-forming subunits.</text>
</comment>
<keyword evidence="10 13" id="KW-0406">Ion transport</keyword>
<dbReference type="InterPro" id="IPR014710">
    <property type="entry name" value="RmlC-like_jellyroll"/>
</dbReference>
<evidence type="ECO:0000256" key="9">
    <source>
        <dbReference type="ARBA" id="ARBA00022989"/>
    </source>
</evidence>
<dbReference type="Proteomes" id="UP000734854">
    <property type="component" value="Unassembled WGS sequence"/>
</dbReference>
<evidence type="ECO:0000259" key="14">
    <source>
        <dbReference type="PROSITE" id="PS50042"/>
    </source>
</evidence>
<evidence type="ECO:0000256" key="4">
    <source>
        <dbReference type="ARBA" id="ARBA00022538"/>
    </source>
</evidence>
<dbReference type="SUPFAM" id="SSF81324">
    <property type="entry name" value="Voltage-gated potassium channels"/>
    <property type="match status" value="1"/>
</dbReference>
<dbReference type="InterPro" id="IPR045319">
    <property type="entry name" value="KAT/AKT"/>
</dbReference>
<comment type="function">
    <text evidence="13">Potassium channel.</text>
</comment>
<organism evidence="15 16">
    <name type="scientific">Zingiber officinale</name>
    <name type="common">Ginger</name>
    <name type="synonym">Amomum zingiber</name>
    <dbReference type="NCBI Taxonomy" id="94328"/>
    <lineage>
        <taxon>Eukaryota</taxon>
        <taxon>Viridiplantae</taxon>
        <taxon>Streptophyta</taxon>
        <taxon>Embryophyta</taxon>
        <taxon>Tracheophyta</taxon>
        <taxon>Spermatophyta</taxon>
        <taxon>Magnoliopsida</taxon>
        <taxon>Liliopsida</taxon>
        <taxon>Zingiberales</taxon>
        <taxon>Zingiberaceae</taxon>
        <taxon>Zingiber</taxon>
    </lineage>
</organism>
<feature type="transmembrane region" description="Helical" evidence="13">
    <location>
        <begin position="225"/>
        <end position="243"/>
    </location>
</feature>
<evidence type="ECO:0000256" key="8">
    <source>
        <dbReference type="ARBA" id="ARBA00022958"/>
    </source>
</evidence>
<dbReference type="Pfam" id="PF00520">
    <property type="entry name" value="Ion_trans"/>
    <property type="match status" value="2"/>
</dbReference>
<dbReference type="PANTHER" id="PTHR45743">
    <property type="entry name" value="POTASSIUM CHANNEL AKT1"/>
    <property type="match status" value="1"/>
</dbReference>
<feature type="transmembrane region" description="Helical" evidence="13">
    <location>
        <begin position="136"/>
        <end position="155"/>
    </location>
</feature>
<evidence type="ECO:0000256" key="10">
    <source>
        <dbReference type="ARBA" id="ARBA00023065"/>
    </source>
</evidence>
<comment type="caution">
    <text evidence="13">Lacks conserved residue(s) required for the propagation of feature annotation.</text>
</comment>
<feature type="domain" description="Cyclic nucleotide-binding" evidence="14">
    <location>
        <begin position="327"/>
        <end position="446"/>
    </location>
</feature>
<proteinExistence type="inferred from homology"/>
<evidence type="ECO:0000256" key="5">
    <source>
        <dbReference type="ARBA" id="ARBA00022692"/>
    </source>
</evidence>
<keyword evidence="8 13" id="KW-0630">Potassium</keyword>
<name>A0A8J5KLT0_ZINOF</name>
<dbReference type="FunFam" id="2.60.120.10:FF:000074">
    <property type="entry name" value="Potassium channel KAT2"/>
    <property type="match status" value="1"/>
</dbReference>
<reference evidence="15 16" key="1">
    <citation type="submission" date="2020-08" db="EMBL/GenBank/DDBJ databases">
        <title>Plant Genome Project.</title>
        <authorList>
            <person name="Zhang R.-G."/>
        </authorList>
    </citation>
    <scope>NUCLEOTIDE SEQUENCE [LARGE SCALE GENOMIC DNA]</scope>
    <source>
        <tissue evidence="15">Rhizome</tissue>
    </source>
</reference>
<comment type="domain">
    <text evidence="13">The segment S4 is probably the voltage-sensor and is characterized by a series of positively charged amino acids. The pore-forming region H5 is enclosed by the transmembrane segments S5 and S6 in the Shaker-type (1P/6TM) and contains the GYGD signature motif which seems to be involved in potassium selectivity.</text>
</comment>
<evidence type="ECO:0000256" key="13">
    <source>
        <dbReference type="RuleBase" id="RU369015"/>
    </source>
</evidence>
<dbReference type="SMART" id="SM00100">
    <property type="entry name" value="cNMP"/>
    <property type="match status" value="1"/>
</dbReference>
<dbReference type="SUPFAM" id="SSF51206">
    <property type="entry name" value="cAMP-binding domain-like"/>
    <property type="match status" value="1"/>
</dbReference>
<dbReference type="GO" id="GO:0005249">
    <property type="term" value="F:voltage-gated potassium channel activity"/>
    <property type="evidence" value="ECO:0007669"/>
    <property type="project" value="UniProtKB-UniRule"/>
</dbReference>
<keyword evidence="9 13" id="KW-1133">Transmembrane helix</keyword>